<keyword evidence="1" id="KW-0812">Transmembrane</keyword>
<feature type="transmembrane region" description="Helical" evidence="1">
    <location>
        <begin position="81"/>
        <end position="100"/>
    </location>
</feature>
<dbReference type="InterPro" id="IPR011990">
    <property type="entry name" value="TPR-like_helical_dom_sf"/>
</dbReference>
<dbReference type="eggNOG" id="COG0457">
    <property type="taxonomic scope" value="Bacteria"/>
</dbReference>
<dbReference type="SUPFAM" id="SSF48452">
    <property type="entry name" value="TPR-like"/>
    <property type="match status" value="1"/>
</dbReference>
<feature type="transmembrane region" description="Helical" evidence="1">
    <location>
        <begin position="163"/>
        <end position="185"/>
    </location>
</feature>
<name>G0IUL1_CYCMS</name>
<keyword evidence="3" id="KW-1185">Reference proteome</keyword>
<feature type="transmembrane region" description="Helical" evidence="1">
    <location>
        <begin position="337"/>
        <end position="358"/>
    </location>
</feature>
<sequence length="922" mass="104346">MRRTVWQNAFFFMFSAVLISAGLGILWVNTLDTIDLVTYSEKINVPLESFQTISGMLEFEVQNFLLLDKFNPLPPQAFPKLTQVMGIGIWLLLLFFIVLLTLLKRQAFLIGAGFLILLLSISGVNSLNIGGIGTNYALAICLVFLLVPASVIHLFFNDVINLGLRLVLIIGLGLLGLAVLIYFSQAVSPTYLFSENIFLMALVMAAAFILYIGHSFVSGAYLILAKLNRDVGIKIGWHYAVISSLYLALVALFFLEVTGDWNKLYLPSFQFLLVLVGIVGYFDSYYKTKYFPQTYNEGWVGKAFYLGGFAVCLLVLFKAEISGNTPMFDFLHHVFAYSQLGFSVMFVLYIWVNFSAIINSGNAIEKIMYNPPFFPYFHMRLGGAIAFLILMVYAAGIIGIQFSTSSTHLSADYYYTTKRPIEASVLYENAFDRYRANDHALYALSNIYLDQNQPTLALKTLERSFEHNPQVKDILLLSRLLEKRSRTNEAVYCLEEGLKHYPGNPYLANNLALVYHGMNLPQKALTTLDRMDGFEEVGIQNRIGIKVTQGLPLEKNEEFVLSLKNTINLLAAKNSGYGLDGIDLDQAYKEADNPLLRRSMIRNYLTRSERGFNDSFFQAELDSMLGQEISSLGVEQNLKESDLILKFKSGRINTLLTYLNGMAFRFSQDAGYYHAFAGWLLSDLGDFEKAAIEWKQAALKGYIKFTSAHLPFLYFGGMEEEAVFISGTQNVAFPKWMRFDTSGQLVSNDTVNLYKEMAKVATMQGKDLLPAVESLENEVNKGVLAKEIIKRKSHWLEEDEINTLLSYTEAYERSTGQHFLLKEYLQEIKGLTEESKNLSIREGFNPYLTPLVLASLGKVEGNEKRYELLQEACQFNKDPLLWITLVKYCRIIGLDQYASANLKLMGEWIDEDDLTELQLKFL</sequence>
<feature type="transmembrane region" description="Helical" evidence="1">
    <location>
        <begin position="236"/>
        <end position="255"/>
    </location>
</feature>
<dbReference type="Gene3D" id="1.25.40.10">
    <property type="entry name" value="Tetratricopeptide repeat domain"/>
    <property type="match status" value="1"/>
</dbReference>
<organism evidence="2 3">
    <name type="scientific">Cyclobacterium marinum (strain ATCC 25205 / DSM 745 / LMG 13164 / NCIMB 1802)</name>
    <name type="common">Flectobacillus marinus</name>
    <dbReference type="NCBI Taxonomy" id="880070"/>
    <lineage>
        <taxon>Bacteria</taxon>
        <taxon>Pseudomonadati</taxon>
        <taxon>Bacteroidota</taxon>
        <taxon>Cytophagia</taxon>
        <taxon>Cytophagales</taxon>
        <taxon>Cyclobacteriaceae</taxon>
        <taxon>Cyclobacterium</taxon>
    </lineage>
</organism>
<feature type="transmembrane region" description="Helical" evidence="1">
    <location>
        <begin position="136"/>
        <end position="156"/>
    </location>
</feature>
<feature type="transmembrane region" description="Helical" evidence="1">
    <location>
        <begin position="107"/>
        <end position="124"/>
    </location>
</feature>
<dbReference type="HOGENOM" id="CLU_315397_0_0_10"/>
<dbReference type="KEGG" id="cmr:Cycma_1002"/>
<accession>G0IUL1</accession>
<keyword evidence="1" id="KW-0472">Membrane</keyword>
<keyword evidence="1" id="KW-1133">Transmembrane helix</keyword>
<evidence type="ECO:0000256" key="1">
    <source>
        <dbReference type="SAM" id="Phobius"/>
    </source>
</evidence>
<dbReference type="AlphaFoldDB" id="G0IUL1"/>
<feature type="transmembrane region" description="Helical" evidence="1">
    <location>
        <begin position="9"/>
        <end position="28"/>
    </location>
</feature>
<protein>
    <recommendedName>
        <fullName evidence="4">Tetratricopeptide TPR_1 repeat-containing protein</fullName>
    </recommendedName>
</protein>
<dbReference type="Proteomes" id="UP000001635">
    <property type="component" value="Chromosome"/>
</dbReference>
<dbReference type="STRING" id="880070.Cycma_1002"/>
<evidence type="ECO:0000313" key="3">
    <source>
        <dbReference type="Proteomes" id="UP000001635"/>
    </source>
</evidence>
<feature type="transmembrane region" description="Helical" evidence="1">
    <location>
        <begin position="197"/>
        <end position="224"/>
    </location>
</feature>
<dbReference type="OrthoDB" id="973593at2"/>
<gene>
    <name evidence="2" type="ordered locus">Cycma_1002</name>
</gene>
<proteinExistence type="predicted"/>
<evidence type="ECO:0008006" key="4">
    <source>
        <dbReference type="Google" id="ProtNLM"/>
    </source>
</evidence>
<evidence type="ECO:0000313" key="2">
    <source>
        <dbReference type="EMBL" id="AEL24774.1"/>
    </source>
</evidence>
<dbReference type="RefSeq" id="WP_014019071.1">
    <property type="nucleotide sequence ID" value="NC_015914.1"/>
</dbReference>
<feature type="transmembrane region" description="Helical" evidence="1">
    <location>
        <begin position="379"/>
        <end position="400"/>
    </location>
</feature>
<reference evidence="3" key="1">
    <citation type="submission" date="2011-07" db="EMBL/GenBank/DDBJ databases">
        <title>The complete genome of Cyclobacterium marinum DSM 745.</title>
        <authorList>
            <person name="Lucas S."/>
            <person name="Han J."/>
            <person name="Lapidus A."/>
            <person name="Bruce D."/>
            <person name="Goodwin L."/>
            <person name="Pitluck S."/>
            <person name="Peters L."/>
            <person name="Kyrpides N."/>
            <person name="Mavromatis K."/>
            <person name="Ivanova N."/>
            <person name="Ovchinnikova G."/>
            <person name="Chertkov O."/>
            <person name="Detter J.C."/>
            <person name="Tapia R."/>
            <person name="Han C."/>
            <person name="Land M."/>
            <person name="Hauser L."/>
            <person name="Markowitz V."/>
            <person name="Cheng J.-F."/>
            <person name="Hugenholtz P."/>
            <person name="Woyke T."/>
            <person name="Wu D."/>
            <person name="Tindall B."/>
            <person name="Schuetze A."/>
            <person name="Brambilla E."/>
            <person name="Klenk H.-P."/>
            <person name="Eisen J.A."/>
        </authorList>
    </citation>
    <scope>NUCLEOTIDE SEQUENCE [LARGE SCALE GENOMIC DNA]</scope>
    <source>
        <strain evidence="3">ATCC 25205 / DSM 745 / LMG 13164 / NCIMB 1802</strain>
    </source>
</reference>
<feature type="transmembrane region" description="Helical" evidence="1">
    <location>
        <begin position="267"/>
        <end position="286"/>
    </location>
</feature>
<dbReference type="EMBL" id="CP002955">
    <property type="protein sequence ID" value="AEL24774.1"/>
    <property type="molecule type" value="Genomic_DNA"/>
</dbReference>
<feature type="transmembrane region" description="Helical" evidence="1">
    <location>
        <begin position="298"/>
        <end position="317"/>
    </location>
</feature>